<sequence length="67" mass="7493">MARLLNQSRRIISETDTYACAKGCPVDSGVRKDWALVGAARSMQIQQQKAEHVRSVMLCGKRKNSGW</sequence>
<comment type="caution">
    <text evidence="1">The sequence shown here is derived from an EMBL/GenBank/DDBJ whole genome shotgun (WGS) entry which is preliminary data.</text>
</comment>
<name>A0A1B7XAX8_9BACT</name>
<protein>
    <submittedName>
        <fullName evidence="1">Uncharacterized protein</fullName>
    </submittedName>
</protein>
<dbReference type="PATRIC" id="fig|1560234.3.peg.1508"/>
<dbReference type="EMBL" id="JXMS01000022">
    <property type="protein sequence ID" value="OBQ46522.1"/>
    <property type="molecule type" value="Genomic_DNA"/>
</dbReference>
<proteinExistence type="predicted"/>
<dbReference type="AlphaFoldDB" id="A0A1B7XAX8"/>
<evidence type="ECO:0000313" key="1">
    <source>
        <dbReference type="EMBL" id="OBQ46522.1"/>
    </source>
</evidence>
<gene>
    <name evidence="1" type="ORF">SP90_12080</name>
</gene>
<accession>A0A1B7XAX8</accession>
<organism evidence="1 2">
    <name type="scientific">Halodesulfovibrio spirochaetisodalis</name>
    <dbReference type="NCBI Taxonomy" id="1560234"/>
    <lineage>
        <taxon>Bacteria</taxon>
        <taxon>Pseudomonadati</taxon>
        <taxon>Thermodesulfobacteriota</taxon>
        <taxon>Desulfovibrionia</taxon>
        <taxon>Desulfovibrionales</taxon>
        <taxon>Desulfovibrionaceae</taxon>
        <taxon>Halodesulfovibrio</taxon>
    </lineage>
</organism>
<dbReference type="Proteomes" id="UP000091979">
    <property type="component" value="Unassembled WGS sequence"/>
</dbReference>
<evidence type="ECO:0000313" key="2">
    <source>
        <dbReference type="Proteomes" id="UP000091979"/>
    </source>
</evidence>
<keyword evidence="2" id="KW-1185">Reference proteome</keyword>
<reference evidence="1 2" key="1">
    <citation type="submission" date="2015-01" db="EMBL/GenBank/DDBJ databases">
        <title>Desulfovibrio sp. JC271 draft genome sequence.</title>
        <authorList>
            <person name="Shivani Y."/>
            <person name="Subhash Y."/>
            <person name="Sasikala C."/>
            <person name="Ramana C.V."/>
        </authorList>
    </citation>
    <scope>NUCLEOTIDE SEQUENCE [LARGE SCALE GENOMIC DNA]</scope>
    <source>
        <strain evidence="1 2">JC271</strain>
    </source>
</reference>